<dbReference type="SUPFAM" id="SSF50022">
    <property type="entry name" value="ISP domain"/>
    <property type="match status" value="1"/>
</dbReference>
<dbReference type="GO" id="GO:0051537">
    <property type="term" value="F:2 iron, 2 sulfur cluster binding"/>
    <property type="evidence" value="ECO:0007669"/>
    <property type="project" value="UniProtKB-KW"/>
</dbReference>
<dbReference type="GO" id="GO:0051213">
    <property type="term" value="F:dioxygenase activity"/>
    <property type="evidence" value="ECO:0007669"/>
    <property type="project" value="UniProtKB-KW"/>
</dbReference>
<evidence type="ECO:0000256" key="8">
    <source>
        <dbReference type="ARBA" id="ARBA00023027"/>
    </source>
</evidence>
<dbReference type="InterPro" id="IPR036922">
    <property type="entry name" value="Rieske_2Fe-2S_sf"/>
</dbReference>
<gene>
    <name evidence="10" type="ORF">METZ01_LOCUS81232</name>
</gene>
<dbReference type="PANTHER" id="PTHR43756">
    <property type="entry name" value="CHOLINE MONOOXYGENASE, CHLOROPLASTIC"/>
    <property type="match status" value="1"/>
</dbReference>
<dbReference type="EMBL" id="UINC01006576">
    <property type="protein sequence ID" value="SVA28378.1"/>
    <property type="molecule type" value="Genomic_DNA"/>
</dbReference>
<keyword evidence="6" id="KW-0408">Iron</keyword>
<dbReference type="PRINTS" id="PR00090">
    <property type="entry name" value="RNGDIOXGNASE"/>
</dbReference>
<dbReference type="SUPFAM" id="SSF55961">
    <property type="entry name" value="Bet v1-like"/>
    <property type="match status" value="1"/>
</dbReference>
<evidence type="ECO:0000256" key="2">
    <source>
        <dbReference type="ARBA" id="ARBA00022714"/>
    </source>
</evidence>
<organism evidence="10">
    <name type="scientific">marine metagenome</name>
    <dbReference type="NCBI Taxonomy" id="408172"/>
    <lineage>
        <taxon>unclassified sequences</taxon>
        <taxon>metagenomes</taxon>
        <taxon>ecological metagenomes</taxon>
    </lineage>
</organism>
<protein>
    <recommendedName>
        <fullName evidence="9">Rieske domain-containing protein</fullName>
    </recommendedName>
</protein>
<comment type="similarity">
    <text evidence="1">Belongs to the bacterial ring-hydroxylating dioxygenase alpha subunit family.</text>
</comment>
<keyword evidence="7" id="KW-0411">Iron-sulfur</keyword>
<dbReference type="PANTHER" id="PTHR43756:SF1">
    <property type="entry name" value="3-PHENYLPROPIONATE_CINNAMIC ACID DIOXYGENASE SUBUNIT ALPHA"/>
    <property type="match status" value="1"/>
</dbReference>
<evidence type="ECO:0000256" key="7">
    <source>
        <dbReference type="ARBA" id="ARBA00023014"/>
    </source>
</evidence>
<dbReference type="InterPro" id="IPR015881">
    <property type="entry name" value="ARHD_Rieske_2Fe_2S"/>
</dbReference>
<dbReference type="AlphaFoldDB" id="A0A381UL66"/>
<proteinExistence type="inferred from homology"/>
<dbReference type="Gene3D" id="3.90.380.10">
    <property type="entry name" value="Naphthalene 1,2-dioxygenase Alpha Subunit, Chain A, domain 1"/>
    <property type="match status" value="1"/>
</dbReference>
<dbReference type="GO" id="GO:0005506">
    <property type="term" value="F:iron ion binding"/>
    <property type="evidence" value="ECO:0007669"/>
    <property type="project" value="InterPro"/>
</dbReference>
<evidence type="ECO:0000256" key="4">
    <source>
        <dbReference type="ARBA" id="ARBA00022964"/>
    </source>
</evidence>
<keyword evidence="4" id="KW-0223">Dioxygenase</keyword>
<dbReference type="InterPro" id="IPR015879">
    <property type="entry name" value="Ring_hydroxy_dOase_asu_C_dom"/>
</dbReference>
<dbReference type="Pfam" id="PF00355">
    <property type="entry name" value="Rieske"/>
    <property type="match status" value="1"/>
</dbReference>
<keyword evidence="2" id="KW-0001">2Fe-2S</keyword>
<evidence type="ECO:0000313" key="10">
    <source>
        <dbReference type="EMBL" id="SVA28378.1"/>
    </source>
</evidence>
<keyword evidence="5" id="KW-0560">Oxidoreductase</keyword>
<dbReference type="PROSITE" id="PS00570">
    <property type="entry name" value="RING_HYDROXYL_ALPHA"/>
    <property type="match status" value="1"/>
</dbReference>
<dbReference type="PROSITE" id="PS51296">
    <property type="entry name" value="RIESKE"/>
    <property type="match status" value="1"/>
</dbReference>
<feature type="domain" description="Rieske" evidence="9">
    <location>
        <begin position="41"/>
        <end position="122"/>
    </location>
</feature>
<evidence type="ECO:0000256" key="1">
    <source>
        <dbReference type="ARBA" id="ARBA00008751"/>
    </source>
</evidence>
<reference evidence="10" key="1">
    <citation type="submission" date="2018-05" db="EMBL/GenBank/DDBJ databases">
        <authorList>
            <person name="Lanie J.A."/>
            <person name="Ng W.-L."/>
            <person name="Kazmierczak K.M."/>
            <person name="Andrzejewski T.M."/>
            <person name="Davidsen T.M."/>
            <person name="Wayne K.J."/>
            <person name="Tettelin H."/>
            <person name="Glass J.I."/>
            <person name="Rusch D."/>
            <person name="Podicherti R."/>
            <person name="Tsui H.-C.T."/>
            <person name="Winkler M.E."/>
        </authorList>
    </citation>
    <scope>NUCLEOTIDE SEQUENCE</scope>
</reference>
<dbReference type="Pfam" id="PF00848">
    <property type="entry name" value="Ring_hydroxyl_A"/>
    <property type="match status" value="1"/>
</dbReference>
<evidence type="ECO:0000256" key="6">
    <source>
        <dbReference type="ARBA" id="ARBA00023004"/>
    </source>
</evidence>
<dbReference type="InterPro" id="IPR017941">
    <property type="entry name" value="Rieske_2Fe-2S"/>
</dbReference>
<accession>A0A381UL66</accession>
<dbReference type="InterPro" id="IPR001663">
    <property type="entry name" value="Rng_hydr_dOase-A"/>
</dbReference>
<evidence type="ECO:0000256" key="3">
    <source>
        <dbReference type="ARBA" id="ARBA00022723"/>
    </source>
</evidence>
<name>A0A381UL66_9ZZZZ</name>
<keyword evidence="8" id="KW-0520">NAD</keyword>
<dbReference type="Gene3D" id="2.102.10.10">
    <property type="entry name" value="Rieske [2Fe-2S] iron-sulphur domain"/>
    <property type="match status" value="1"/>
</dbReference>
<evidence type="ECO:0000256" key="5">
    <source>
        <dbReference type="ARBA" id="ARBA00023002"/>
    </source>
</evidence>
<evidence type="ECO:0000259" key="9">
    <source>
        <dbReference type="PROSITE" id="PS51296"/>
    </source>
</evidence>
<keyword evidence="3" id="KW-0479">Metal-binding</keyword>
<sequence>MSAASNHNWFDTESGILDRRIFSDEEIYQEELQKIFGRAWNFMCHESQVPEEGDFFMNWIGEDEVIIVRDRESTINVLLNSCPHRGNTVCRAELGNTKSFVCSYHGWNYDLNGRLIGMPSEEHFYRNPMDKNDWGLTPAAKVESYKGFVFATLDPDAPPLVDYLGWVGRLGIDFMAAQGELEFLDGVHKNRVQCNWKLAVDNLYDWYHVKVSHGSALKIGMIGEESMAPMDQMVLLGEFGHGIGGPGITEEMFRESVARLRGLEGEQIWYDRNVRQRMKPEVTEMLGPVGKRSFGHPNIFPNLWVALTRQVCLRIPRGPCETELWWFNFQPKHVPVEQRQNAIFVQNHLFGPAGILEQDDGENWSHSTRGAKGSFARTRPLNFTMGKGQDQVLHDESGQSRIETVVNEHGQRWTYQSWQEWMNAASWPELMQNHSLPPTGKI</sequence>